<feature type="compositionally biased region" description="Basic and acidic residues" evidence="1">
    <location>
        <begin position="377"/>
        <end position="386"/>
    </location>
</feature>
<proteinExistence type="predicted"/>
<evidence type="ECO:0000313" key="3">
    <source>
        <dbReference type="Proteomes" id="UP001303160"/>
    </source>
</evidence>
<feature type="region of interest" description="Disordered" evidence="1">
    <location>
        <begin position="357"/>
        <end position="396"/>
    </location>
</feature>
<evidence type="ECO:0000313" key="2">
    <source>
        <dbReference type="EMBL" id="KAK4205456.1"/>
    </source>
</evidence>
<dbReference type="AlphaFoldDB" id="A0AAN6XTI8"/>
<name>A0AAN6XTI8_9PEZI</name>
<sequence>MLMIESAPVPVAVPSQQLILHTSIPAAQPAFTPAAEPSILDQLCVVFARLTIQCAHTPLALVQAGSSDVPQQFGRPTHDLQPAALTLAPRLFGVPSLVNPSVTAPAVATQHEDMEIVPGPVLPVGQLPLPAGQLPFPPMAPITIPALAVSTPVAQPVRNQAVVDLTGSPVIKQLPKSDLAVPKRRSQQPSSSVQPQAAQIRRNTPAGPVNLVIENPAPAAMISRPQQPVPATAPQQQQQQKQKQLAPAQASKSKPPLSRAIWKPVVRLSSAEAQARLTLPKLPAPAPAAPVVPVPVTPAVVPAVAPAPTPVVIAAPVAPTFVFATPAPAPRPAAPTTGPVIPPNGSRPLATMRRRRAFGNTVPPPPDASVLGPLRQSDQHDDRRPSPNDWDDGDAVPEFLPIAESSTAQQSSSDPAPKPSWTGKELRTLVDQLINECVYFDTWRRVLNANVGGCIAYEGEDDDDDTLDSEEAAKSVENLFRSVRKSQEGTDLLRDNVLRKVVRIARRNGLFFQPDSIP</sequence>
<feature type="region of interest" description="Disordered" evidence="1">
    <location>
        <begin position="224"/>
        <end position="258"/>
    </location>
</feature>
<feature type="compositionally biased region" description="Polar residues" evidence="1">
    <location>
        <begin position="404"/>
        <end position="414"/>
    </location>
</feature>
<dbReference type="EMBL" id="MU863876">
    <property type="protein sequence ID" value="KAK4205456.1"/>
    <property type="molecule type" value="Genomic_DNA"/>
</dbReference>
<keyword evidence="3" id="KW-1185">Reference proteome</keyword>
<feature type="region of interest" description="Disordered" evidence="1">
    <location>
        <begin position="174"/>
        <end position="211"/>
    </location>
</feature>
<evidence type="ECO:0000256" key="1">
    <source>
        <dbReference type="SAM" id="MobiDB-lite"/>
    </source>
</evidence>
<protein>
    <submittedName>
        <fullName evidence="2">Uncharacterized protein</fullName>
    </submittedName>
</protein>
<reference evidence="2" key="2">
    <citation type="submission" date="2023-05" db="EMBL/GenBank/DDBJ databases">
        <authorList>
            <consortium name="Lawrence Berkeley National Laboratory"/>
            <person name="Steindorff A."/>
            <person name="Hensen N."/>
            <person name="Bonometti L."/>
            <person name="Westerberg I."/>
            <person name="Brannstrom I.O."/>
            <person name="Guillou S."/>
            <person name="Cros-Aarteil S."/>
            <person name="Calhoun S."/>
            <person name="Haridas S."/>
            <person name="Kuo A."/>
            <person name="Mondo S."/>
            <person name="Pangilinan J."/>
            <person name="Riley R."/>
            <person name="Labutti K."/>
            <person name="Andreopoulos B."/>
            <person name="Lipzen A."/>
            <person name="Chen C."/>
            <person name="Yanf M."/>
            <person name="Daum C."/>
            <person name="Ng V."/>
            <person name="Clum A."/>
            <person name="Ohm R."/>
            <person name="Martin F."/>
            <person name="Silar P."/>
            <person name="Natvig D."/>
            <person name="Lalanne C."/>
            <person name="Gautier V."/>
            <person name="Ament-Velasquez S.L."/>
            <person name="Kruys A."/>
            <person name="Hutchinson M.I."/>
            <person name="Powell A.J."/>
            <person name="Barry K."/>
            <person name="Miller A.N."/>
            <person name="Grigoriev I.V."/>
            <person name="Debuchy R."/>
            <person name="Gladieux P."/>
            <person name="Thoren M.H."/>
            <person name="Johannesson H."/>
        </authorList>
    </citation>
    <scope>NUCLEOTIDE SEQUENCE</scope>
    <source>
        <strain evidence="2">CBS 315.58</strain>
    </source>
</reference>
<dbReference type="Proteomes" id="UP001303160">
    <property type="component" value="Unassembled WGS sequence"/>
</dbReference>
<reference evidence="2" key="1">
    <citation type="journal article" date="2023" name="Mol. Phylogenet. Evol.">
        <title>Genome-scale phylogeny and comparative genomics of the fungal order Sordariales.</title>
        <authorList>
            <person name="Hensen N."/>
            <person name="Bonometti L."/>
            <person name="Westerberg I."/>
            <person name="Brannstrom I.O."/>
            <person name="Guillou S."/>
            <person name="Cros-Aarteil S."/>
            <person name="Calhoun S."/>
            <person name="Haridas S."/>
            <person name="Kuo A."/>
            <person name="Mondo S."/>
            <person name="Pangilinan J."/>
            <person name="Riley R."/>
            <person name="LaButti K."/>
            <person name="Andreopoulos B."/>
            <person name="Lipzen A."/>
            <person name="Chen C."/>
            <person name="Yan M."/>
            <person name="Daum C."/>
            <person name="Ng V."/>
            <person name="Clum A."/>
            <person name="Steindorff A."/>
            <person name="Ohm R.A."/>
            <person name="Martin F."/>
            <person name="Silar P."/>
            <person name="Natvig D.O."/>
            <person name="Lalanne C."/>
            <person name="Gautier V."/>
            <person name="Ament-Velasquez S.L."/>
            <person name="Kruys A."/>
            <person name="Hutchinson M.I."/>
            <person name="Powell A.J."/>
            <person name="Barry K."/>
            <person name="Miller A.N."/>
            <person name="Grigoriev I.V."/>
            <person name="Debuchy R."/>
            <person name="Gladieux P."/>
            <person name="Hiltunen Thoren M."/>
            <person name="Johannesson H."/>
        </authorList>
    </citation>
    <scope>NUCLEOTIDE SEQUENCE</scope>
    <source>
        <strain evidence="2">CBS 315.58</strain>
    </source>
</reference>
<feature type="compositionally biased region" description="Low complexity" evidence="1">
    <location>
        <begin position="225"/>
        <end position="250"/>
    </location>
</feature>
<feature type="compositionally biased region" description="Low complexity" evidence="1">
    <location>
        <begin position="187"/>
        <end position="199"/>
    </location>
</feature>
<gene>
    <name evidence="2" type="ORF">QBC40DRAFT_162480</name>
</gene>
<comment type="caution">
    <text evidence="2">The sequence shown here is derived from an EMBL/GenBank/DDBJ whole genome shotgun (WGS) entry which is preliminary data.</text>
</comment>
<accession>A0AAN6XTI8</accession>
<organism evidence="2 3">
    <name type="scientific">Triangularia verruculosa</name>
    <dbReference type="NCBI Taxonomy" id="2587418"/>
    <lineage>
        <taxon>Eukaryota</taxon>
        <taxon>Fungi</taxon>
        <taxon>Dikarya</taxon>
        <taxon>Ascomycota</taxon>
        <taxon>Pezizomycotina</taxon>
        <taxon>Sordariomycetes</taxon>
        <taxon>Sordariomycetidae</taxon>
        <taxon>Sordariales</taxon>
        <taxon>Podosporaceae</taxon>
        <taxon>Triangularia</taxon>
    </lineage>
</organism>
<feature type="region of interest" description="Disordered" evidence="1">
    <location>
        <begin position="404"/>
        <end position="423"/>
    </location>
</feature>